<dbReference type="GO" id="GO:0030658">
    <property type="term" value="C:transport vesicle membrane"/>
    <property type="evidence" value="ECO:0007669"/>
    <property type="project" value="UniProtKB-SubCell"/>
</dbReference>
<dbReference type="AlphaFoldDB" id="A0A6J1ECA9"/>
<keyword evidence="10" id="KW-1185">Reference proteome</keyword>
<dbReference type="GO" id="GO:0032588">
    <property type="term" value="C:trans-Golgi network membrane"/>
    <property type="evidence" value="ECO:0007669"/>
    <property type="project" value="TreeGrafter"/>
</dbReference>
<evidence type="ECO:0000256" key="1">
    <source>
        <dbReference type="ARBA" id="ARBA00004003"/>
    </source>
</evidence>
<keyword evidence="7" id="KW-1003">Cell membrane</keyword>
<evidence type="ECO:0000256" key="4">
    <source>
        <dbReference type="ARBA" id="ARBA00022989"/>
    </source>
</evidence>
<reference evidence="11" key="1">
    <citation type="submission" date="2025-08" db="UniProtKB">
        <authorList>
            <consortium name="RefSeq"/>
        </authorList>
    </citation>
    <scope>IDENTIFICATION</scope>
    <source>
        <tissue evidence="11">Young leaves</tissue>
    </source>
</reference>
<feature type="transmembrane region" description="Helical" evidence="7">
    <location>
        <begin position="123"/>
        <end position="148"/>
    </location>
</feature>
<organism evidence="10 11">
    <name type="scientific">Cucurbita moschata</name>
    <name type="common">Winter crookneck squash</name>
    <name type="synonym">Cucurbita pepo var. moschata</name>
    <dbReference type="NCBI Taxonomy" id="3662"/>
    <lineage>
        <taxon>Eukaryota</taxon>
        <taxon>Viridiplantae</taxon>
        <taxon>Streptophyta</taxon>
        <taxon>Embryophyta</taxon>
        <taxon>Tracheophyta</taxon>
        <taxon>Spermatophyta</taxon>
        <taxon>Magnoliopsida</taxon>
        <taxon>eudicotyledons</taxon>
        <taxon>Gunneridae</taxon>
        <taxon>Pentapetalae</taxon>
        <taxon>rosids</taxon>
        <taxon>fabids</taxon>
        <taxon>Cucurbitales</taxon>
        <taxon>Cucurbitaceae</taxon>
        <taxon>Cucurbiteae</taxon>
        <taxon>Cucurbita</taxon>
    </lineage>
</organism>
<dbReference type="RefSeq" id="XP_022923600.1">
    <property type="nucleotide sequence ID" value="XM_023067832.1"/>
</dbReference>
<accession>A0A6J1ECA9</accession>
<name>A0A6J1ECA9_CUCMO</name>
<dbReference type="GO" id="GO:0055038">
    <property type="term" value="C:recycling endosome membrane"/>
    <property type="evidence" value="ECO:0007669"/>
    <property type="project" value="TreeGrafter"/>
</dbReference>
<comment type="similarity">
    <text evidence="2 7">Belongs to the SCAMP family.</text>
</comment>
<evidence type="ECO:0000256" key="9">
    <source>
        <dbReference type="SAM" id="MobiDB-lite"/>
    </source>
</evidence>
<keyword evidence="5 7" id="KW-0472">Membrane</keyword>
<evidence type="ECO:0000256" key="8">
    <source>
        <dbReference type="SAM" id="Coils"/>
    </source>
</evidence>
<keyword evidence="8" id="KW-0175">Coiled coil</keyword>
<dbReference type="PANTHER" id="PTHR10687:SF2">
    <property type="entry name" value="SECRETORY CARRIER-ASSOCIATED MEMBRANE PROTEIN"/>
    <property type="match status" value="1"/>
</dbReference>
<dbReference type="Proteomes" id="UP000504609">
    <property type="component" value="Unplaced"/>
</dbReference>
<sequence>MNRHNDPNPFDEGEVNPFSKDNAAPGSKFRIPQMISDTLGFGQKQDATVDIPLDTMNNLRKNERDIAAWEAELNRKEKEIKKREEAVSKAGVPTDDRNWPPFFPIIHHDIANEIPVHAQKLQYLAFASWLGIGLCLVFNVIAITVCWIRGGGVTIFLLAVIYAILGIPLSYVLWYRPLYRAMRTDSALNFGWFFMFYGIHILFCVFAAIAPPVVFHGQSLTGILAAIDVFSQHVLVGIFYLIGFAFFCLESLLSLWVLQKIYLYFRGNK</sequence>
<dbReference type="InterPro" id="IPR007273">
    <property type="entry name" value="SCAMP"/>
</dbReference>
<feature type="coiled-coil region" evidence="8">
    <location>
        <begin position="59"/>
        <end position="86"/>
    </location>
</feature>
<dbReference type="Pfam" id="PF04144">
    <property type="entry name" value="SCAMP"/>
    <property type="match status" value="1"/>
</dbReference>
<dbReference type="GeneID" id="111431236"/>
<feature type="transmembrane region" description="Helical" evidence="7">
    <location>
        <begin position="187"/>
        <end position="214"/>
    </location>
</feature>
<keyword evidence="4 7" id="KW-1133">Transmembrane helix</keyword>
<feature type="transmembrane region" description="Helical" evidence="7">
    <location>
        <begin position="154"/>
        <end position="175"/>
    </location>
</feature>
<evidence type="ECO:0000313" key="10">
    <source>
        <dbReference type="Proteomes" id="UP000504609"/>
    </source>
</evidence>
<evidence type="ECO:0000256" key="2">
    <source>
        <dbReference type="ARBA" id="ARBA00010482"/>
    </source>
</evidence>
<dbReference type="PANTHER" id="PTHR10687">
    <property type="entry name" value="SECRETORY CARRIER-ASSOCIATED MEMBRANE PROTEIN SCAMP"/>
    <property type="match status" value="1"/>
</dbReference>
<comment type="subcellular location">
    <subcellularLocation>
        <location evidence="7">Cell membrane</location>
        <topology evidence="7">Multi-pass membrane protein</topology>
    </subcellularLocation>
    <subcellularLocation>
        <location evidence="7">Cytoplasmic vesicle</location>
        <location evidence="7">Secretory vesicle membrane</location>
        <topology evidence="7">Multi-pass membrane protein</topology>
    </subcellularLocation>
</comment>
<dbReference type="KEGG" id="cmos:111431236"/>
<feature type="transmembrane region" description="Helical" evidence="7">
    <location>
        <begin position="234"/>
        <end position="258"/>
    </location>
</feature>
<evidence type="ECO:0000313" key="11">
    <source>
        <dbReference type="RefSeq" id="XP_022923600.1"/>
    </source>
</evidence>
<comment type="function">
    <text evidence="1 7">Probably involved in membrane trafficking.</text>
</comment>
<keyword evidence="3 7" id="KW-0812">Transmembrane</keyword>
<feature type="region of interest" description="Disordered" evidence="9">
    <location>
        <begin position="1"/>
        <end position="27"/>
    </location>
</feature>
<keyword evidence="6 7" id="KW-0968">Cytoplasmic vesicle</keyword>
<keyword evidence="7" id="KW-0813">Transport</keyword>
<gene>
    <name evidence="11" type="primary">LOC111431236</name>
</gene>
<evidence type="ECO:0000256" key="3">
    <source>
        <dbReference type="ARBA" id="ARBA00022692"/>
    </source>
</evidence>
<evidence type="ECO:0000256" key="5">
    <source>
        <dbReference type="ARBA" id="ARBA00023136"/>
    </source>
</evidence>
<evidence type="ECO:0000256" key="7">
    <source>
        <dbReference type="RuleBase" id="RU363122"/>
    </source>
</evidence>
<dbReference type="GO" id="GO:0015031">
    <property type="term" value="P:protein transport"/>
    <property type="evidence" value="ECO:0007669"/>
    <property type="project" value="InterPro"/>
</dbReference>
<evidence type="ECO:0000256" key="6">
    <source>
        <dbReference type="ARBA" id="ARBA00023329"/>
    </source>
</evidence>
<protein>
    <recommendedName>
        <fullName evidence="7">Secretory carrier-associated membrane protein</fullName>
        <shortName evidence="7">Secretory carrier membrane protein</shortName>
    </recommendedName>
</protein>
<proteinExistence type="inferred from homology"/>
<dbReference type="GO" id="GO:0005886">
    <property type="term" value="C:plasma membrane"/>
    <property type="evidence" value="ECO:0007669"/>
    <property type="project" value="UniProtKB-SubCell"/>
</dbReference>